<dbReference type="PANTHER" id="PTHR23502:SF50">
    <property type="entry name" value="TRANSPORTER, PUTATIVE (AFU_ORTHOLOGUE AFUA_5G00430)-RELATED"/>
    <property type="match status" value="1"/>
</dbReference>
<evidence type="ECO:0000256" key="5">
    <source>
        <dbReference type="SAM" id="Phobius"/>
    </source>
</evidence>
<dbReference type="PROSITE" id="PS50850">
    <property type="entry name" value="MFS"/>
    <property type="match status" value="1"/>
</dbReference>
<feature type="transmembrane region" description="Helical" evidence="5">
    <location>
        <begin position="518"/>
        <end position="539"/>
    </location>
</feature>
<feature type="transmembrane region" description="Helical" evidence="5">
    <location>
        <begin position="216"/>
        <end position="234"/>
    </location>
</feature>
<feature type="transmembrane region" description="Helical" evidence="5">
    <location>
        <begin position="474"/>
        <end position="497"/>
    </location>
</feature>
<dbReference type="Proteomes" id="UP000055045">
    <property type="component" value="Unassembled WGS sequence"/>
</dbReference>
<dbReference type="AlphaFoldDB" id="A0A101MQI9"/>
<name>A0A101MQI9_PENFR</name>
<dbReference type="InterPro" id="IPR036259">
    <property type="entry name" value="MFS_trans_sf"/>
</dbReference>
<protein>
    <recommendedName>
        <fullName evidence="6">Major facilitator superfamily (MFS) profile domain-containing protein</fullName>
    </recommendedName>
</protein>
<comment type="subcellular location">
    <subcellularLocation>
        <location evidence="1">Membrane</location>
        <topology evidence="1">Multi-pass membrane protein</topology>
    </subcellularLocation>
</comment>
<proteinExistence type="predicted"/>
<evidence type="ECO:0000313" key="7">
    <source>
        <dbReference type="EMBL" id="KUM64872.1"/>
    </source>
</evidence>
<dbReference type="GO" id="GO:0022857">
    <property type="term" value="F:transmembrane transporter activity"/>
    <property type="evidence" value="ECO:0007669"/>
    <property type="project" value="InterPro"/>
</dbReference>
<evidence type="ECO:0000256" key="4">
    <source>
        <dbReference type="ARBA" id="ARBA00023136"/>
    </source>
</evidence>
<evidence type="ECO:0000256" key="2">
    <source>
        <dbReference type="ARBA" id="ARBA00022692"/>
    </source>
</evidence>
<dbReference type="GO" id="GO:0005886">
    <property type="term" value="C:plasma membrane"/>
    <property type="evidence" value="ECO:0007669"/>
    <property type="project" value="TreeGrafter"/>
</dbReference>
<comment type="caution">
    <text evidence="7">The sequence shown here is derived from an EMBL/GenBank/DDBJ whole genome shotgun (WGS) entry which is preliminary data.</text>
</comment>
<feature type="transmembrane region" description="Helical" evidence="5">
    <location>
        <begin position="612"/>
        <end position="633"/>
    </location>
</feature>
<feature type="transmembrane region" description="Helical" evidence="5">
    <location>
        <begin position="173"/>
        <end position="196"/>
    </location>
</feature>
<feature type="transmembrane region" description="Helical" evidence="5">
    <location>
        <begin position="300"/>
        <end position="323"/>
    </location>
</feature>
<dbReference type="InterPro" id="IPR020846">
    <property type="entry name" value="MFS_dom"/>
</dbReference>
<feature type="transmembrane region" description="Helical" evidence="5">
    <location>
        <begin position="577"/>
        <end position="600"/>
    </location>
</feature>
<sequence length="658" mass="74304">MKNPVKQMRFPALEDILEYAQDVAEASSRWVNWQIIRGKRHIWWETDWDVVSRWAQSIIETEERLRETTQRENFHKKWIHKFHNGPSEAGKFVLPDLIEELIALDHEYTRLERIYDTLLAGCPVGPIKSGYMWIRKQPQWYLKIHRSRDQVVLFPTPSSDPNDPLNWSKARKILNFTLVSFFVLWTFVQLDIGFTAWGPMQEELNYSIDILNANAATNYGGLAVGCIFFMPLVHKYGRRPIYILSVALQFTSCVMQAKMSTVGELISSGVISGIGGAISEIIVQITIADMFFVHQHATMNGWYVIVQSAGAFLGPVASGYIVVAQGWRWMWWWCVIFFGVTLLCVVFLFEESKYVPYLDGRDVTAHPQVTAEQSESHKDADVVDSKSAHETLTSRVRTNSDIPLKTYFQRMALVTVTDEALWPHFYQPIVALFTFPAVSYAAITYGSTLSWFAIMTSLQASYLILPPYNFDAVGVGLMNVAPFVGALLGFPFGGHLSDKSILWLSKRNGGIYEPEMRLWLALPIAIISPAGILMFGLSLAYGAHWALLTVGFGFFGFSIAAMSGIALSYVMDCYQEIIGDALVGVIFMRNIFSVIVLFVLTPWVNKMGLRNLHILCAVVSFVILLIPVPLLIWGKKARIATAPSYMKMAANQLTHRTI</sequence>
<feature type="transmembrane region" description="Helical" evidence="5">
    <location>
        <begin position="545"/>
        <end position="570"/>
    </location>
</feature>
<dbReference type="SUPFAM" id="SSF103473">
    <property type="entry name" value="MFS general substrate transporter"/>
    <property type="match status" value="1"/>
</dbReference>
<gene>
    <name evidence="7" type="ORF">ACN42_g2193</name>
</gene>
<evidence type="ECO:0000256" key="1">
    <source>
        <dbReference type="ARBA" id="ARBA00004141"/>
    </source>
</evidence>
<accession>A0A101MQI9</accession>
<keyword evidence="8" id="KW-1185">Reference proteome</keyword>
<dbReference type="Pfam" id="PF07690">
    <property type="entry name" value="MFS_1"/>
    <property type="match status" value="1"/>
</dbReference>
<evidence type="ECO:0000256" key="3">
    <source>
        <dbReference type="ARBA" id="ARBA00022989"/>
    </source>
</evidence>
<keyword evidence="4 5" id="KW-0472">Membrane</keyword>
<keyword evidence="3 5" id="KW-1133">Transmembrane helix</keyword>
<evidence type="ECO:0000313" key="8">
    <source>
        <dbReference type="Proteomes" id="UP000055045"/>
    </source>
</evidence>
<dbReference type="STRING" id="48697.A0A101MQI9"/>
<dbReference type="InterPro" id="IPR011701">
    <property type="entry name" value="MFS"/>
</dbReference>
<feature type="domain" description="Major facilitator superfamily (MFS) profile" evidence="6">
    <location>
        <begin position="172"/>
        <end position="635"/>
    </location>
</feature>
<dbReference type="PANTHER" id="PTHR23502">
    <property type="entry name" value="MAJOR FACILITATOR SUPERFAMILY"/>
    <property type="match status" value="1"/>
</dbReference>
<keyword evidence="2 5" id="KW-0812">Transmembrane</keyword>
<dbReference type="EMBL" id="LLXE01000038">
    <property type="protein sequence ID" value="KUM64872.1"/>
    <property type="molecule type" value="Genomic_DNA"/>
</dbReference>
<dbReference type="Gene3D" id="1.20.1250.20">
    <property type="entry name" value="MFS general substrate transporter like domains"/>
    <property type="match status" value="1"/>
</dbReference>
<organism evidence="7 8">
    <name type="scientific">Penicillium freii</name>
    <dbReference type="NCBI Taxonomy" id="48697"/>
    <lineage>
        <taxon>Eukaryota</taxon>
        <taxon>Fungi</taxon>
        <taxon>Dikarya</taxon>
        <taxon>Ascomycota</taxon>
        <taxon>Pezizomycotina</taxon>
        <taxon>Eurotiomycetes</taxon>
        <taxon>Eurotiomycetidae</taxon>
        <taxon>Eurotiales</taxon>
        <taxon>Aspergillaceae</taxon>
        <taxon>Penicillium</taxon>
    </lineage>
</organism>
<reference evidence="7 8" key="1">
    <citation type="submission" date="2015-10" db="EMBL/GenBank/DDBJ databases">
        <title>Genome sequencing of Penicillium freii.</title>
        <authorList>
            <person name="Nguyen H.D."/>
            <person name="Visagie C.M."/>
            <person name="Seifert K.A."/>
        </authorList>
    </citation>
    <scope>NUCLEOTIDE SEQUENCE [LARGE SCALE GENOMIC DNA]</scope>
    <source>
        <strain evidence="7 8">DAOM 242723</strain>
    </source>
</reference>
<feature type="transmembrane region" description="Helical" evidence="5">
    <location>
        <begin position="265"/>
        <end position="288"/>
    </location>
</feature>
<feature type="transmembrane region" description="Helical" evidence="5">
    <location>
        <begin position="429"/>
        <end position="454"/>
    </location>
</feature>
<feature type="transmembrane region" description="Helical" evidence="5">
    <location>
        <begin position="329"/>
        <end position="349"/>
    </location>
</feature>
<evidence type="ECO:0000259" key="6">
    <source>
        <dbReference type="PROSITE" id="PS50850"/>
    </source>
</evidence>